<sequence length="92" mass="10206">MKPPVVDQTLDSNLDRVAEVALGLAVKIRDDDPRRLFEELRLLAQRYPAKYAQITMALAAFVNPDEGTVALQERVEAITESRVGRHMSAVAS</sequence>
<organism evidence="1 2">
    <name type="scientific">Mycobacterium dioxanotrophicus</name>
    <dbReference type="NCBI Taxonomy" id="482462"/>
    <lineage>
        <taxon>Bacteria</taxon>
        <taxon>Bacillati</taxon>
        <taxon>Actinomycetota</taxon>
        <taxon>Actinomycetes</taxon>
        <taxon>Mycobacteriales</taxon>
        <taxon>Mycobacteriaceae</taxon>
        <taxon>Mycobacterium</taxon>
    </lineage>
</organism>
<name>A0A1Y0BZ64_9MYCO</name>
<evidence type="ECO:0000313" key="2">
    <source>
        <dbReference type="Proteomes" id="UP000195331"/>
    </source>
</evidence>
<dbReference type="OrthoDB" id="4730564at2"/>
<evidence type="ECO:0000313" key="1">
    <source>
        <dbReference type="EMBL" id="ART68167.1"/>
    </source>
</evidence>
<gene>
    <name evidence="1" type="ORF">BTO20_05805</name>
</gene>
<proteinExistence type="predicted"/>
<reference evidence="1 2" key="1">
    <citation type="submission" date="2017-04" db="EMBL/GenBank/DDBJ databases">
        <title>Whole Genome Sequence of 1,4-Dioxane Degrading Bacterium Mycobacterium dioxanotrophicus PH-06.</title>
        <authorList>
            <person name="He Y."/>
        </authorList>
    </citation>
    <scope>NUCLEOTIDE SEQUENCE [LARGE SCALE GENOMIC DNA]</scope>
    <source>
        <strain evidence="1 2">PH-06</strain>
    </source>
</reference>
<dbReference type="AlphaFoldDB" id="A0A1Y0BZ64"/>
<dbReference type="KEGG" id="mdx:BTO20_05805"/>
<accession>A0A1Y0BZ64</accession>
<dbReference type="Proteomes" id="UP000195331">
    <property type="component" value="Chromosome"/>
</dbReference>
<keyword evidence="2" id="KW-1185">Reference proteome</keyword>
<protein>
    <submittedName>
        <fullName evidence="1">Uncharacterized protein</fullName>
    </submittedName>
</protein>
<dbReference type="EMBL" id="CP020809">
    <property type="protein sequence ID" value="ART68167.1"/>
    <property type="molecule type" value="Genomic_DNA"/>
</dbReference>